<dbReference type="Pfam" id="PF00850">
    <property type="entry name" value="Hist_deacetyl"/>
    <property type="match status" value="1"/>
</dbReference>
<dbReference type="PRINTS" id="PR01270">
    <property type="entry name" value="HDASUPER"/>
</dbReference>
<protein>
    <submittedName>
        <fullName evidence="4">Histone deacetylase</fullName>
    </submittedName>
</protein>
<dbReference type="SUPFAM" id="SSF52768">
    <property type="entry name" value="Arginase/deacetylase"/>
    <property type="match status" value="1"/>
</dbReference>
<evidence type="ECO:0000256" key="1">
    <source>
        <dbReference type="ARBA" id="ARBA00005947"/>
    </source>
</evidence>
<dbReference type="PANTHER" id="PTHR10625:SF19">
    <property type="entry name" value="HISTONE DEACETYLASE 12"/>
    <property type="match status" value="1"/>
</dbReference>
<keyword evidence="2" id="KW-0378">Hydrolase</keyword>
<evidence type="ECO:0000313" key="5">
    <source>
        <dbReference type="Proteomes" id="UP000319130"/>
    </source>
</evidence>
<feature type="domain" description="Histone deacetylase" evidence="3">
    <location>
        <begin position="40"/>
        <end position="305"/>
    </location>
</feature>
<dbReference type="EMBL" id="SOIZ01000079">
    <property type="protein sequence ID" value="TET63893.1"/>
    <property type="molecule type" value="Genomic_DNA"/>
</dbReference>
<comment type="similarity">
    <text evidence="1">Belongs to the histone deacetylase family.</text>
</comment>
<name>A0A523WA44_UNCAE</name>
<dbReference type="AlphaFoldDB" id="A0A523WA44"/>
<dbReference type="InterPro" id="IPR000286">
    <property type="entry name" value="HDACs"/>
</dbReference>
<dbReference type="GO" id="GO:0016787">
    <property type="term" value="F:hydrolase activity"/>
    <property type="evidence" value="ECO:0007669"/>
    <property type="project" value="UniProtKB-KW"/>
</dbReference>
<dbReference type="InterPro" id="IPR023696">
    <property type="entry name" value="Ureohydrolase_dom_sf"/>
</dbReference>
<dbReference type="GO" id="GO:0040029">
    <property type="term" value="P:epigenetic regulation of gene expression"/>
    <property type="evidence" value="ECO:0007669"/>
    <property type="project" value="TreeGrafter"/>
</dbReference>
<dbReference type="InterPro" id="IPR037138">
    <property type="entry name" value="His_deacetylse_dom_sf"/>
</dbReference>
<dbReference type="PANTHER" id="PTHR10625">
    <property type="entry name" value="HISTONE DEACETYLASE HDAC1-RELATED"/>
    <property type="match status" value="1"/>
</dbReference>
<evidence type="ECO:0000313" key="4">
    <source>
        <dbReference type="EMBL" id="TET63893.1"/>
    </source>
</evidence>
<organism evidence="4 5">
    <name type="scientific">Aerophobetes bacterium</name>
    <dbReference type="NCBI Taxonomy" id="2030807"/>
    <lineage>
        <taxon>Bacteria</taxon>
        <taxon>Candidatus Aerophobota</taxon>
    </lineage>
</organism>
<evidence type="ECO:0000256" key="2">
    <source>
        <dbReference type="ARBA" id="ARBA00022801"/>
    </source>
</evidence>
<reference evidence="4 5" key="1">
    <citation type="submission" date="2019-03" db="EMBL/GenBank/DDBJ databases">
        <title>Metabolic potential of uncultured bacteria and archaea associated with petroleum seepage in deep-sea sediments.</title>
        <authorList>
            <person name="Dong X."/>
            <person name="Hubert C."/>
        </authorList>
    </citation>
    <scope>NUCLEOTIDE SEQUENCE [LARGE SCALE GENOMIC DNA]</scope>
    <source>
        <strain evidence="4">E29_bin52</strain>
    </source>
</reference>
<sequence>MNESGKSKCGAKNRRMNYERMSLTAAFIYSDRYYVDLGEHVFPVEKYRLVYERLLHEGFITPENTFSPSLAEREDLLLVHTANYLKDLDNLSASNSTMFSELPLTGVIVQGHKLFAAGSILVAEKAMERGIAIHLGGGFHHAFPSRAEGFCYVNDVAISIKKHKKLSRFEKVLIVDCDLHQGNGNAFIFKKDPSVFTFSIHQEDLYPSKQESDLDIGLADFTGDDVYLRLLEQALEDIRKKFSPEIVYYLAGADPYREDQLGNLTLTKEGLTERDRLVIGSYVKRGIPLVILLAGGYAAKIEDTVEIHCNTCRIAMPCLR</sequence>
<dbReference type="Gene3D" id="3.40.800.20">
    <property type="entry name" value="Histone deacetylase domain"/>
    <property type="match status" value="1"/>
</dbReference>
<comment type="caution">
    <text evidence="4">The sequence shown here is derived from an EMBL/GenBank/DDBJ whole genome shotgun (WGS) entry which is preliminary data.</text>
</comment>
<dbReference type="InterPro" id="IPR044150">
    <property type="entry name" value="HDAC_classIV"/>
</dbReference>
<dbReference type="GO" id="GO:0004407">
    <property type="term" value="F:histone deacetylase activity"/>
    <property type="evidence" value="ECO:0007669"/>
    <property type="project" value="InterPro"/>
</dbReference>
<dbReference type="InterPro" id="IPR023801">
    <property type="entry name" value="His_deacetylse_dom"/>
</dbReference>
<dbReference type="Proteomes" id="UP000319130">
    <property type="component" value="Unassembled WGS sequence"/>
</dbReference>
<dbReference type="CDD" id="cd09993">
    <property type="entry name" value="HDAC_classIV"/>
    <property type="match status" value="1"/>
</dbReference>
<accession>A0A523WA44</accession>
<proteinExistence type="inferred from homology"/>
<evidence type="ECO:0000259" key="3">
    <source>
        <dbReference type="Pfam" id="PF00850"/>
    </source>
</evidence>
<gene>
    <name evidence="4" type="ORF">E3J48_01875</name>
</gene>